<accession>A0A7I9ZJ66</accession>
<comment type="caution">
    <text evidence="1">The sequence shown here is derived from an EMBL/GenBank/DDBJ whole genome shotgun (WGS) entry which is preliminary data.</text>
</comment>
<dbReference type="AlphaFoldDB" id="A0A7I9ZJ66"/>
<proteinExistence type="predicted"/>
<sequence>MLRAVFAGTGAVSGLRVTASSGRQTSVLVWARGWRDQGRVLRVWPGCRAAGLPGLPHDRRALRSGPQTVRRYIETAQGAGVHRGDGVEAVDDGLIGAVADAVRPDGHGAAWEQLSGF</sequence>
<gene>
    <name evidence="1" type="ORF">MHIP_11410</name>
</gene>
<dbReference type="Proteomes" id="UP000465304">
    <property type="component" value="Unassembled WGS sequence"/>
</dbReference>
<dbReference type="EMBL" id="BLLB01000002">
    <property type="protein sequence ID" value="GFH00658.1"/>
    <property type="molecule type" value="Genomic_DNA"/>
</dbReference>
<evidence type="ECO:0000313" key="2">
    <source>
        <dbReference type="Proteomes" id="UP000465304"/>
    </source>
</evidence>
<protein>
    <submittedName>
        <fullName evidence="1">Uncharacterized protein</fullName>
    </submittedName>
</protein>
<keyword evidence="2" id="KW-1185">Reference proteome</keyword>
<evidence type="ECO:0000313" key="1">
    <source>
        <dbReference type="EMBL" id="GFH00658.1"/>
    </source>
</evidence>
<name>A0A7I9ZJ66_9MYCO</name>
<organism evidence="1 2">
    <name type="scientific">Mycolicibacterium hippocampi</name>
    <dbReference type="NCBI Taxonomy" id="659824"/>
    <lineage>
        <taxon>Bacteria</taxon>
        <taxon>Bacillati</taxon>
        <taxon>Actinomycetota</taxon>
        <taxon>Actinomycetes</taxon>
        <taxon>Mycobacteriales</taxon>
        <taxon>Mycobacteriaceae</taxon>
        <taxon>Mycolicibacterium</taxon>
    </lineage>
</organism>
<reference evidence="1 2" key="1">
    <citation type="journal article" date="2019" name="Emerg. Microbes Infect.">
        <title>Comprehensive subspecies identification of 175 nontuberculous mycobacteria species based on 7547 genomic profiles.</title>
        <authorList>
            <person name="Matsumoto Y."/>
            <person name="Kinjo T."/>
            <person name="Motooka D."/>
            <person name="Nabeya D."/>
            <person name="Jung N."/>
            <person name="Uechi K."/>
            <person name="Horii T."/>
            <person name="Iida T."/>
            <person name="Fujita J."/>
            <person name="Nakamura S."/>
        </authorList>
    </citation>
    <scope>NUCLEOTIDE SEQUENCE [LARGE SCALE GENOMIC DNA]</scope>
    <source>
        <strain evidence="1 2">JCM 30996</strain>
    </source>
</reference>